<organism evidence="1">
    <name type="scientific">Candidatus Kentrum sp. DK</name>
    <dbReference type="NCBI Taxonomy" id="2126562"/>
    <lineage>
        <taxon>Bacteria</taxon>
        <taxon>Pseudomonadati</taxon>
        <taxon>Pseudomonadota</taxon>
        <taxon>Gammaproteobacteria</taxon>
        <taxon>Candidatus Kentrum</taxon>
    </lineage>
</organism>
<evidence type="ECO:0000313" key="1">
    <source>
        <dbReference type="EMBL" id="VFJ47807.1"/>
    </source>
</evidence>
<protein>
    <submittedName>
        <fullName evidence="1">Uncharacterized protein</fullName>
    </submittedName>
</protein>
<accession>A0A450S7F2</accession>
<dbReference type="AlphaFoldDB" id="A0A450S7F2"/>
<name>A0A450S7F2_9GAMM</name>
<reference evidence="1" key="1">
    <citation type="submission" date="2019-02" db="EMBL/GenBank/DDBJ databases">
        <authorList>
            <person name="Gruber-Vodicka R. H."/>
            <person name="Seah K. B. B."/>
        </authorList>
    </citation>
    <scope>NUCLEOTIDE SEQUENCE</scope>
    <source>
        <strain evidence="1">BECK_DK161</strain>
    </source>
</reference>
<sequence>MTTIPFDTQEFVEVLTGAGVPEAQAKAHGKVP</sequence>
<dbReference type="EMBL" id="CAADEY010000019">
    <property type="protein sequence ID" value="VFJ47807.1"/>
    <property type="molecule type" value="Genomic_DNA"/>
</dbReference>
<proteinExistence type="predicted"/>
<gene>
    <name evidence="1" type="ORF">BECKDK2373C_GA0170839_101932</name>
</gene>